<proteinExistence type="predicted"/>
<feature type="region of interest" description="Disordered" evidence="1">
    <location>
        <begin position="155"/>
        <end position="174"/>
    </location>
</feature>
<reference evidence="2" key="1">
    <citation type="submission" date="2023-08" db="EMBL/GenBank/DDBJ databases">
        <title>Reference Genome Resource for the Citrus Pathogen Phytophthora citrophthora.</title>
        <authorList>
            <person name="Moller H."/>
            <person name="Coetzee B."/>
            <person name="Rose L.J."/>
            <person name="Van Niekerk J.M."/>
        </authorList>
    </citation>
    <scope>NUCLEOTIDE SEQUENCE</scope>
    <source>
        <strain evidence="2">STE-U-9442</strain>
    </source>
</reference>
<dbReference type="GO" id="GO:0005654">
    <property type="term" value="C:nucleoplasm"/>
    <property type="evidence" value="ECO:0007669"/>
    <property type="project" value="TreeGrafter"/>
</dbReference>
<dbReference type="InterPro" id="IPR040235">
    <property type="entry name" value="Nicolin-1"/>
</dbReference>
<evidence type="ECO:0000256" key="1">
    <source>
        <dbReference type="SAM" id="MobiDB-lite"/>
    </source>
</evidence>
<gene>
    <name evidence="2" type="ORF">P3T76_012899</name>
</gene>
<evidence type="ECO:0000313" key="2">
    <source>
        <dbReference type="EMBL" id="KAK1931570.1"/>
    </source>
</evidence>
<dbReference type="EMBL" id="JASMQC010000033">
    <property type="protein sequence ID" value="KAK1931570.1"/>
    <property type="molecule type" value="Genomic_DNA"/>
</dbReference>
<name>A0AAD9G4K2_9STRA</name>
<organism evidence="2 3">
    <name type="scientific">Phytophthora citrophthora</name>
    <dbReference type="NCBI Taxonomy" id="4793"/>
    <lineage>
        <taxon>Eukaryota</taxon>
        <taxon>Sar</taxon>
        <taxon>Stramenopiles</taxon>
        <taxon>Oomycota</taxon>
        <taxon>Peronosporomycetes</taxon>
        <taxon>Peronosporales</taxon>
        <taxon>Peronosporaceae</taxon>
        <taxon>Phytophthora</taxon>
    </lineage>
</organism>
<comment type="caution">
    <text evidence="2">The sequence shown here is derived from an EMBL/GenBank/DDBJ whole genome shotgun (WGS) entry which is preliminary data.</text>
</comment>
<dbReference type="PANTHER" id="PTHR31239:SF2">
    <property type="entry name" value="NICOLIN-1"/>
    <property type="match status" value="1"/>
</dbReference>
<dbReference type="PANTHER" id="PTHR31239">
    <property type="entry name" value="NICOLIN 1"/>
    <property type="match status" value="1"/>
</dbReference>
<dbReference type="AlphaFoldDB" id="A0AAD9G4K2"/>
<evidence type="ECO:0000313" key="3">
    <source>
        <dbReference type="Proteomes" id="UP001259832"/>
    </source>
</evidence>
<sequence length="227" mass="25682">MDMDSMTEVPIQISQLPVHPSVSSQSPSKVSSPTPNATGCVGFKLSLLTPRKPSLHCCLVFRNFYVASLRIVQVNTDGSSTELVSTYPLMQHVYCEDDAQDWKLVKLDQLPVSWNPHIFDSFYVYLLQPSPLWETWELRDVKLYVMPEESKSEASSVLKQGSADKRPSLTRKVSVTEGRLTQQLEHRTSRSALQHRNSGTDSTVNAVEDQATRCLDLVLRLRELFQQ</sequence>
<accession>A0AAD9G4K2</accession>
<protein>
    <submittedName>
        <fullName evidence="2">Uncharacterized protein</fullName>
    </submittedName>
</protein>
<keyword evidence="3" id="KW-1185">Reference proteome</keyword>
<dbReference type="Proteomes" id="UP001259832">
    <property type="component" value="Unassembled WGS sequence"/>
</dbReference>